<evidence type="ECO:0000313" key="4">
    <source>
        <dbReference type="EMBL" id="XAF56247.1"/>
    </source>
</evidence>
<name>A0ABZ3E979_9GAMM</name>
<gene>
    <name evidence="4" type="ORF">AAGT77_20210</name>
</gene>
<dbReference type="PANTHER" id="PTHR37938:SF1">
    <property type="entry name" value="BLL0215 PROTEIN"/>
    <property type="match status" value="1"/>
</dbReference>
<dbReference type="InterPro" id="IPR005182">
    <property type="entry name" value="YdbS-like_PH"/>
</dbReference>
<reference evidence="4 5" key="1">
    <citation type="submission" date="2024-04" db="EMBL/GenBank/DDBJ databases">
        <title>Marinobacter sp. SBY-1.</title>
        <authorList>
            <person name="Pan C."/>
        </authorList>
    </citation>
    <scope>NUCLEOTIDE SEQUENCE [LARGE SCALE GENOMIC DNA]</scope>
    <source>
        <strain evidence="4 5">SBY-1</strain>
        <plasmid evidence="4 5">unnamed2</plasmid>
    </source>
</reference>
<organism evidence="4 5">
    <name type="scientific">Marinobacter alkaliphilus</name>
    <dbReference type="NCBI Taxonomy" id="254719"/>
    <lineage>
        <taxon>Bacteria</taxon>
        <taxon>Pseudomonadati</taxon>
        <taxon>Pseudomonadota</taxon>
        <taxon>Gammaproteobacteria</taxon>
        <taxon>Pseudomonadales</taxon>
        <taxon>Marinobacteraceae</taxon>
        <taxon>Marinobacter</taxon>
    </lineage>
</organism>
<dbReference type="PANTHER" id="PTHR37938">
    <property type="entry name" value="BLL0215 PROTEIN"/>
    <property type="match status" value="1"/>
</dbReference>
<feature type="region of interest" description="Disordered" evidence="1">
    <location>
        <begin position="227"/>
        <end position="344"/>
    </location>
</feature>
<keyword evidence="2" id="KW-0812">Transmembrane</keyword>
<feature type="transmembrane region" description="Helical" evidence="2">
    <location>
        <begin position="56"/>
        <end position="78"/>
    </location>
</feature>
<protein>
    <submittedName>
        <fullName evidence="4">PH domain-containing protein</fullName>
    </submittedName>
</protein>
<dbReference type="Proteomes" id="UP001445268">
    <property type="component" value="Plasmid unnamed2"/>
</dbReference>
<sequence length="344" mass="37048">MSVEQVGTGKDIRPAHRAFIGYWVLILVFTPLVLAPEAFASWVISEANMQPPSAEGVAGLSGLVRGVALIAMAAIYVMKILIPQMSNRYQITEDRVIEIKGIIKRDQNTTELAHIRRVNARVGYVGRIMQLLGFKGYGDLICYTAGSGDEDITLFGLLDPVKVEGRIRELIAEHQQSRSAHTGGSSSEDAEARPHKDVSGESGELQKRVAMLEQRVAYLEHHVAKGAGVASQPVRASTEARGESSKQEGGILEANVSGVSKGLDLTPPDGEVDRSGWDLSATLSEDDRAQADPQRPAPEEDYYTEPTPKMFGEGGELAGQPVKESEKGKKGPGGESVGLLMDED</sequence>
<evidence type="ECO:0000259" key="3">
    <source>
        <dbReference type="Pfam" id="PF03703"/>
    </source>
</evidence>
<evidence type="ECO:0000256" key="1">
    <source>
        <dbReference type="SAM" id="MobiDB-lite"/>
    </source>
</evidence>
<feature type="compositionally biased region" description="Basic and acidic residues" evidence="1">
    <location>
        <begin position="190"/>
        <end position="204"/>
    </location>
</feature>
<evidence type="ECO:0000256" key="2">
    <source>
        <dbReference type="SAM" id="Phobius"/>
    </source>
</evidence>
<keyword evidence="4" id="KW-0614">Plasmid</keyword>
<dbReference type="Pfam" id="PF03703">
    <property type="entry name" value="bPH_2"/>
    <property type="match status" value="1"/>
</dbReference>
<feature type="region of interest" description="Disordered" evidence="1">
    <location>
        <begin position="172"/>
        <end position="204"/>
    </location>
</feature>
<feature type="compositionally biased region" description="Polar residues" evidence="1">
    <location>
        <begin position="177"/>
        <end position="187"/>
    </location>
</feature>
<feature type="transmembrane region" description="Helical" evidence="2">
    <location>
        <begin position="20"/>
        <end position="44"/>
    </location>
</feature>
<dbReference type="EMBL" id="CP152382">
    <property type="protein sequence ID" value="XAF56247.1"/>
    <property type="molecule type" value="Genomic_DNA"/>
</dbReference>
<accession>A0ABZ3E979</accession>
<keyword evidence="2" id="KW-0472">Membrane</keyword>
<proteinExistence type="predicted"/>
<dbReference type="RefSeq" id="WP_342632795.1">
    <property type="nucleotide sequence ID" value="NZ_CP152382.1"/>
</dbReference>
<geneLocation type="plasmid" evidence="4 5">
    <name>unnamed2</name>
</geneLocation>
<keyword evidence="5" id="KW-1185">Reference proteome</keyword>
<keyword evidence="2" id="KW-1133">Transmembrane helix</keyword>
<evidence type="ECO:0000313" key="5">
    <source>
        <dbReference type="Proteomes" id="UP001445268"/>
    </source>
</evidence>
<feature type="domain" description="YdbS-like PH" evidence="3">
    <location>
        <begin position="87"/>
        <end position="154"/>
    </location>
</feature>